<dbReference type="InterPro" id="IPR050351">
    <property type="entry name" value="BphY/WalK/GraS-like"/>
</dbReference>
<keyword evidence="11" id="KW-0902">Two-component regulatory system</keyword>
<dbReference type="GO" id="GO:0000156">
    <property type="term" value="F:phosphorelay response regulator activity"/>
    <property type="evidence" value="ECO:0007669"/>
    <property type="project" value="TreeGrafter"/>
</dbReference>
<dbReference type="SUPFAM" id="SSF47384">
    <property type="entry name" value="Homodimeric domain of signal transducing histidine kinase"/>
    <property type="match status" value="1"/>
</dbReference>
<feature type="transmembrane region" description="Helical" evidence="14">
    <location>
        <begin position="97"/>
        <end position="116"/>
    </location>
</feature>
<dbReference type="InterPro" id="IPR036890">
    <property type="entry name" value="HATPase_C_sf"/>
</dbReference>
<dbReference type="Pfam" id="PF02518">
    <property type="entry name" value="HATPase_c"/>
    <property type="match status" value="1"/>
</dbReference>
<keyword evidence="13" id="KW-0175">Coiled coil</keyword>
<evidence type="ECO:0000256" key="13">
    <source>
        <dbReference type="SAM" id="Coils"/>
    </source>
</evidence>
<dbReference type="SMART" id="SM00387">
    <property type="entry name" value="HATPase_c"/>
    <property type="match status" value="1"/>
</dbReference>
<dbReference type="InterPro" id="IPR005467">
    <property type="entry name" value="His_kinase_dom"/>
</dbReference>
<dbReference type="InterPro" id="IPR036097">
    <property type="entry name" value="HisK_dim/P_sf"/>
</dbReference>
<dbReference type="InterPro" id="IPR004358">
    <property type="entry name" value="Sig_transdc_His_kin-like_C"/>
</dbReference>
<evidence type="ECO:0000256" key="5">
    <source>
        <dbReference type="ARBA" id="ARBA00022679"/>
    </source>
</evidence>
<feature type="transmembrane region" description="Helical" evidence="14">
    <location>
        <begin position="20"/>
        <end position="39"/>
    </location>
</feature>
<comment type="catalytic activity">
    <reaction evidence="1">
        <text>ATP + protein L-histidine = ADP + protein N-phospho-L-histidine.</text>
        <dbReference type="EC" id="2.7.13.3"/>
    </reaction>
</comment>
<dbReference type="Gene3D" id="1.20.120.620">
    <property type="entry name" value="Backbone structure of the membrane domain of e. Coli histidine kinase receptor kdpd"/>
    <property type="match status" value="1"/>
</dbReference>
<dbReference type="GO" id="GO:0000155">
    <property type="term" value="F:phosphorelay sensor kinase activity"/>
    <property type="evidence" value="ECO:0007669"/>
    <property type="project" value="InterPro"/>
</dbReference>
<keyword evidence="7" id="KW-0547">Nucleotide-binding</keyword>
<evidence type="ECO:0000256" key="8">
    <source>
        <dbReference type="ARBA" id="ARBA00022777"/>
    </source>
</evidence>
<proteinExistence type="predicted"/>
<name>A0A1M5Q652_9BRAD</name>
<dbReference type="PANTHER" id="PTHR42878:SF15">
    <property type="entry name" value="BACTERIOPHYTOCHROME"/>
    <property type="match status" value="1"/>
</dbReference>
<evidence type="ECO:0000313" key="16">
    <source>
        <dbReference type="EMBL" id="SHH09644.1"/>
    </source>
</evidence>
<dbReference type="EC" id="2.7.13.3" evidence="3"/>
<keyword evidence="10 14" id="KW-1133">Transmembrane helix</keyword>
<comment type="subcellular location">
    <subcellularLocation>
        <location evidence="2">Membrane</location>
        <topology evidence="2">Multi-pass membrane protein</topology>
    </subcellularLocation>
</comment>
<dbReference type="FunFam" id="1.10.287.130:FF:000070">
    <property type="entry name" value="Histidine kinase sensor protein"/>
    <property type="match status" value="1"/>
</dbReference>
<gene>
    <name evidence="16" type="ORF">SAMN05443248_3664</name>
</gene>
<reference evidence="16 17" key="1">
    <citation type="submission" date="2016-11" db="EMBL/GenBank/DDBJ databases">
        <authorList>
            <person name="Jaros S."/>
            <person name="Januszkiewicz K."/>
            <person name="Wedrychowicz H."/>
        </authorList>
    </citation>
    <scope>NUCLEOTIDE SEQUENCE [LARGE SCALE GENOMIC DNA]</scope>
    <source>
        <strain evidence="16 17">GAS138</strain>
    </source>
</reference>
<dbReference type="GO" id="GO:0005524">
    <property type="term" value="F:ATP binding"/>
    <property type="evidence" value="ECO:0007669"/>
    <property type="project" value="UniProtKB-KW"/>
</dbReference>
<sequence>MRRSLAYWNREFQRIESPILRYGFAVVAVAIALGVAFALQHYQFREVELPVLAVAIAFTTWYAGAGPSVVAVLLSSACFDYFFTEPLYSFNISTRDLPYFLIFVVWAGIVASFSAVRRRVEDSLRQTGDRLQVEVEERARREDEIKSLNRELAKRAAELEASNKELESFAYSVSHDLRAPLRHLAGYSELLQKQAASSLDHKGRRYVQTILASAKRMGNLIDDLLAFSRLGRTETRRTAVDLQQVVKEVVAEIGRDTKDRDIAWKIGALPVCYGDRSMLKLVVVNLVSNAVKFTRIRTRSEIEIGCLDGNNDEVEVFVRDNGAGFDMQYANKLFGVFQRLHLAEQFEGTGIGLATVQRIIHRHGGKVRAEGAVDEGAAFYFSLPNAHDATERTGSTP</sequence>
<dbReference type="AlphaFoldDB" id="A0A1M5Q652"/>
<dbReference type="GO" id="GO:0016020">
    <property type="term" value="C:membrane"/>
    <property type="evidence" value="ECO:0007669"/>
    <property type="project" value="UniProtKB-SubCell"/>
</dbReference>
<protein>
    <recommendedName>
        <fullName evidence="3">histidine kinase</fullName>
        <ecNumber evidence="3">2.7.13.3</ecNumber>
    </recommendedName>
</protein>
<dbReference type="Gene3D" id="3.30.565.10">
    <property type="entry name" value="Histidine kinase-like ATPase, C-terminal domain"/>
    <property type="match status" value="1"/>
</dbReference>
<evidence type="ECO:0000256" key="12">
    <source>
        <dbReference type="ARBA" id="ARBA00023136"/>
    </source>
</evidence>
<dbReference type="CDD" id="cd00082">
    <property type="entry name" value="HisKA"/>
    <property type="match status" value="1"/>
</dbReference>
<evidence type="ECO:0000256" key="10">
    <source>
        <dbReference type="ARBA" id="ARBA00022989"/>
    </source>
</evidence>
<dbReference type="EMBL" id="LT670817">
    <property type="protein sequence ID" value="SHH09644.1"/>
    <property type="molecule type" value="Genomic_DNA"/>
</dbReference>
<dbReference type="FunFam" id="3.30.565.10:FF:000006">
    <property type="entry name" value="Sensor histidine kinase WalK"/>
    <property type="match status" value="1"/>
</dbReference>
<dbReference type="SMART" id="SM00388">
    <property type="entry name" value="HisKA"/>
    <property type="match status" value="1"/>
</dbReference>
<feature type="transmembrane region" description="Helical" evidence="14">
    <location>
        <begin position="51"/>
        <end position="77"/>
    </location>
</feature>
<dbReference type="Proteomes" id="UP000189796">
    <property type="component" value="Chromosome I"/>
</dbReference>
<keyword evidence="12 14" id="KW-0472">Membrane</keyword>
<evidence type="ECO:0000256" key="2">
    <source>
        <dbReference type="ARBA" id="ARBA00004141"/>
    </source>
</evidence>
<dbReference type="PROSITE" id="PS50109">
    <property type="entry name" value="HIS_KIN"/>
    <property type="match status" value="1"/>
</dbReference>
<dbReference type="PRINTS" id="PR00344">
    <property type="entry name" value="BCTRLSENSOR"/>
</dbReference>
<dbReference type="Pfam" id="PF00512">
    <property type="entry name" value="HisKA"/>
    <property type="match status" value="1"/>
</dbReference>
<keyword evidence="4" id="KW-0597">Phosphoprotein</keyword>
<feature type="coiled-coil region" evidence="13">
    <location>
        <begin position="131"/>
        <end position="169"/>
    </location>
</feature>
<dbReference type="InterPro" id="IPR038318">
    <property type="entry name" value="KdpD_sf"/>
</dbReference>
<dbReference type="InterPro" id="IPR003661">
    <property type="entry name" value="HisK_dim/P_dom"/>
</dbReference>
<dbReference type="RefSeq" id="WP_079602625.1">
    <property type="nucleotide sequence ID" value="NZ_LT670817.1"/>
</dbReference>
<evidence type="ECO:0000256" key="3">
    <source>
        <dbReference type="ARBA" id="ARBA00012438"/>
    </source>
</evidence>
<dbReference type="GO" id="GO:0030295">
    <property type="term" value="F:protein kinase activator activity"/>
    <property type="evidence" value="ECO:0007669"/>
    <property type="project" value="TreeGrafter"/>
</dbReference>
<evidence type="ECO:0000256" key="9">
    <source>
        <dbReference type="ARBA" id="ARBA00022840"/>
    </source>
</evidence>
<accession>A0A1M5Q652</accession>
<evidence type="ECO:0000256" key="14">
    <source>
        <dbReference type="SAM" id="Phobius"/>
    </source>
</evidence>
<keyword evidence="8 16" id="KW-0418">Kinase</keyword>
<dbReference type="GO" id="GO:0007234">
    <property type="term" value="P:osmosensory signaling via phosphorelay pathway"/>
    <property type="evidence" value="ECO:0007669"/>
    <property type="project" value="TreeGrafter"/>
</dbReference>
<organism evidence="16 17">
    <name type="scientific">Bradyrhizobium erythrophlei</name>
    <dbReference type="NCBI Taxonomy" id="1437360"/>
    <lineage>
        <taxon>Bacteria</taxon>
        <taxon>Pseudomonadati</taxon>
        <taxon>Pseudomonadota</taxon>
        <taxon>Alphaproteobacteria</taxon>
        <taxon>Hyphomicrobiales</taxon>
        <taxon>Nitrobacteraceae</taxon>
        <taxon>Bradyrhizobium</taxon>
    </lineage>
</organism>
<dbReference type="SUPFAM" id="SSF55874">
    <property type="entry name" value="ATPase domain of HSP90 chaperone/DNA topoisomerase II/histidine kinase"/>
    <property type="match status" value="1"/>
</dbReference>
<dbReference type="InterPro" id="IPR025201">
    <property type="entry name" value="KdpD_TM"/>
</dbReference>
<dbReference type="Pfam" id="PF13493">
    <property type="entry name" value="DUF4118"/>
    <property type="match status" value="1"/>
</dbReference>
<keyword evidence="5" id="KW-0808">Transferase</keyword>
<keyword evidence="9" id="KW-0067">ATP-binding</keyword>
<evidence type="ECO:0000256" key="11">
    <source>
        <dbReference type="ARBA" id="ARBA00023012"/>
    </source>
</evidence>
<evidence type="ECO:0000256" key="7">
    <source>
        <dbReference type="ARBA" id="ARBA00022741"/>
    </source>
</evidence>
<dbReference type="Gene3D" id="1.10.287.130">
    <property type="match status" value="1"/>
</dbReference>
<evidence type="ECO:0000256" key="4">
    <source>
        <dbReference type="ARBA" id="ARBA00022553"/>
    </source>
</evidence>
<evidence type="ECO:0000256" key="1">
    <source>
        <dbReference type="ARBA" id="ARBA00000085"/>
    </source>
</evidence>
<evidence type="ECO:0000313" key="17">
    <source>
        <dbReference type="Proteomes" id="UP000189796"/>
    </source>
</evidence>
<dbReference type="InterPro" id="IPR003594">
    <property type="entry name" value="HATPase_dom"/>
</dbReference>
<evidence type="ECO:0000256" key="6">
    <source>
        <dbReference type="ARBA" id="ARBA00022692"/>
    </source>
</evidence>
<feature type="domain" description="Histidine kinase" evidence="15">
    <location>
        <begin position="172"/>
        <end position="387"/>
    </location>
</feature>
<dbReference type="PANTHER" id="PTHR42878">
    <property type="entry name" value="TWO-COMPONENT HISTIDINE KINASE"/>
    <property type="match status" value="1"/>
</dbReference>
<evidence type="ECO:0000259" key="15">
    <source>
        <dbReference type="PROSITE" id="PS50109"/>
    </source>
</evidence>
<dbReference type="OrthoDB" id="9760752at2"/>
<keyword evidence="6 14" id="KW-0812">Transmembrane</keyword>